<dbReference type="CDD" id="cd06410">
    <property type="entry name" value="PB1_UP2"/>
    <property type="match status" value="1"/>
</dbReference>
<evidence type="ECO:0000313" key="3">
    <source>
        <dbReference type="EMBL" id="KAL3824105.1"/>
    </source>
</evidence>
<gene>
    <name evidence="3" type="ORF">ACJIZ3_020134</name>
</gene>
<feature type="domain" description="PB1" evidence="2">
    <location>
        <begin position="25"/>
        <end position="136"/>
    </location>
</feature>
<dbReference type="AlphaFoldDB" id="A0ABD3SHR3"/>
<dbReference type="EMBL" id="JBJXBP010000006">
    <property type="protein sequence ID" value="KAL3824105.1"/>
    <property type="molecule type" value="Genomic_DNA"/>
</dbReference>
<feature type="region of interest" description="Disordered" evidence="1">
    <location>
        <begin position="1"/>
        <end position="20"/>
    </location>
</feature>
<feature type="compositionally biased region" description="Low complexity" evidence="1">
    <location>
        <begin position="219"/>
        <end position="229"/>
    </location>
</feature>
<feature type="region of interest" description="Disordered" evidence="1">
    <location>
        <begin position="195"/>
        <end position="233"/>
    </location>
</feature>
<evidence type="ECO:0000259" key="2">
    <source>
        <dbReference type="PROSITE" id="PS51745"/>
    </source>
</evidence>
<name>A0ABD3SHR3_9LAMI</name>
<dbReference type="PROSITE" id="PS51745">
    <property type="entry name" value="PB1"/>
    <property type="match status" value="1"/>
</dbReference>
<feature type="compositionally biased region" description="Polar residues" evidence="1">
    <location>
        <begin position="199"/>
        <end position="211"/>
    </location>
</feature>
<dbReference type="Gene3D" id="3.10.20.90">
    <property type="entry name" value="Phosphatidylinositol 3-kinase Catalytic Subunit, Chain A, domain 1"/>
    <property type="match status" value="1"/>
</dbReference>
<accession>A0ABD3SHR3</accession>
<comment type="caution">
    <text evidence="3">The sequence shown here is derived from an EMBL/GenBank/DDBJ whole genome shotgun (WGS) entry which is preliminary data.</text>
</comment>
<protein>
    <recommendedName>
        <fullName evidence="2">PB1 domain-containing protein</fullName>
    </recommendedName>
</protein>
<proteinExistence type="predicted"/>
<sequence length="582" mass="64738">METPPSTTTTTTTVDSFDADPPPSKLRLMCSYGGHIVPRPHDKSLCYIGGDTRIIVIHRNNTSLSDLHHRLSKTLNLQQQQPFTLKYQLPNEDLDSLISVSTDEDLENMIDEFDRLNNNNKNSGGGGRLRLFLFPNISSNTSIEQLLETGSTKSEDWFLNALNGKLSNFSISDRGFSESSSVNCLLGLDDDFVTKGRKNSGNGNVNNQEPNSPMVDKNSSFGSTSSTPSLVGANLPPIRVHVEENPKVGLEEQLQPISSGAVRNNIKQEEYANRNFSDDEKSDHGGYRLVQQVQPQVQVQQQQQILPSPGSVSSEGSVTNPLSRQRQVIYQEPIIQIQSRVPANQVDIKSGDQNNSNKVQMQPQFHEPGYVLSNQYDQNHPQLHQAQQFVHPGSQYIPVGAMPMSPYYQIYQNHPQQQHYSHQPVLDQQQYPLYYVPARQTQTYNLPIQQPSYSESAPNVPSSRPQTPPSAYNQGRNVPSSKPEMYVAPQLVQVPSGQQQAQYVGIPQIHHPSQSMAPSSGANSTYTYEFADPSQAQMYYTQQVPPQLAAQYQTMTSAPTMVTSSNDALAQLPTENIRTAQP</sequence>
<keyword evidence="4" id="KW-1185">Reference proteome</keyword>
<dbReference type="InterPro" id="IPR053198">
    <property type="entry name" value="Gynoecium_Dev_Regulator"/>
</dbReference>
<dbReference type="PANTHER" id="PTHR31066">
    <property type="entry name" value="OS05G0427100 PROTEIN-RELATED"/>
    <property type="match status" value="1"/>
</dbReference>
<feature type="compositionally biased region" description="Polar residues" evidence="1">
    <location>
        <begin position="449"/>
        <end position="480"/>
    </location>
</feature>
<evidence type="ECO:0000313" key="4">
    <source>
        <dbReference type="Proteomes" id="UP001634393"/>
    </source>
</evidence>
<feature type="region of interest" description="Disordered" evidence="1">
    <location>
        <begin position="449"/>
        <end position="482"/>
    </location>
</feature>
<organism evidence="3 4">
    <name type="scientific">Penstemon smallii</name>
    <dbReference type="NCBI Taxonomy" id="265156"/>
    <lineage>
        <taxon>Eukaryota</taxon>
        <taxon>Viridiplantae</taxon>
        <taxon>Streptophyta</taxon>
        <taxon>Embryophyta</taxon>
        <taxon>Tracheophyta</taxon>
        <taxon>Spermatophyta</taxon>
        <taxon>Magnoliopsida</taxon>
        <taxon>eudicotyledons</taxon>
        <taxon>Gunneridae</taxon>
        <taxon>Pentapetalae</taxon>
        <taxon>asterids</taxon>
        <taxon>lamiids</taxon>
        <taxon>Lamiales</taxon>
        <taxon>Plantaginaceae</taxon>
        <taxon>Cheloneae</taxon>
        <taxon>Penstemon</taxon>
    </lineage>
</organism>
<dbReference type="Proteomes" id="UP001634393">
    <property type="component" value="Unassembled WGS sequence"/>
</dbReference>
<dbReference type="SMART" id="SM00666">
    <property type="entry name" value="PB1"/>
    <property type="match status" value="1"/>
</dbReference>
<reference evidence="3 4" key="1">
    <citation type="submission" date="2024-12" db="EMBL/GenBank/DDBJ databases">
        <title>The unique morphological basis and parallel evolutionary history of personate flowers in Penstemon.</title>
        <authorList>
            <person name="Depatie T.H."/>
            <person name="Wessinger C.A."/>
        </authorList>
    </citation>
    <scope>NUCLEOTIDE SEQUENCE [LARGE SCALE GENOMIC DNA]</scope>
    <source>
        <strain evidence="3">WTNN_2</strain>
        <tissue evidence="3">Leaf</tissue>
    </source>
</reference>
<dbReference type="PANTHER" id="PTHR31066:SF27">
    <property type="entry name" value="EXPRESSED PROTEIN"/>
    <property type="match status" value="1"/>
</dbReference>
<dbReference type="InterPro" id="IPR053793">
    <property type="entry name" value="PB1-like"/>
</dbReference>
<dbReference type="InterPro" id="IPR000270">
    <property type="entry name" value="PB1_dom"/>
</dbReference>
<dbReference type="SUPFAM" id="SSF54277">
    <property type="entry name" value="CAD &amp; PB1 domains"/>
    <property type="match status" value="1"/>
</dbReference>
<dbReference type="Pfam" id="PF00564">
    <property type="entry name" value="PB1"/>
    <property type="match status" value="1"/>
</dbReference>
<evidence type="ECO:0000256" key="1">
    <source>
        <dbReference type="SAM" id="MobiDB-lite"/>
    </source>
</evidence>